<organism evidence="3 4">
    <name type="scientific">Candidatus Yanofskybacteria bacterium RIFCSPLOWO2_01_FULL_42_49</name>
    <dbReference type="NCBI Taxonomy" id="1802694"/>
    <lineage>
        <taxon>Bacteria</taxon>
        <taxon>Candidatus Yanofskyibacteriota</taxon>
    </lineage>
</organism>
<protein>
    <submittedName>
        <fullName evidence="3">Uncharacterized protein</fullName>
    </submittedName>
</protein>
<keyword evidence="2" id="KW-1133">Transmembrane helix</keyword>
<dbReference type="EMBL" id="MGKI01000004">
    <property type="protein sequence ID" value="OGN23136.1"/>
    <property type="molecule type" value="Genomic_DNA"/>
</dbReference>
<proteinExistence type="predicted"/>
<dbReference type="Proteomes" id="UP000178227">
    <property type="component" value="Unassembled WGS sequence"/>
</dbReference>
<gene>
    <name evidence="3" type="ORF">A2918_03805</name>
</gene>
<feature type="region of interest" description="Disordered" evidence="1">
    <location>
        <begin position="203"/>
        <end position="225"/>
    </location>
</feature>
<evidence type="ECO:0000256" key="2">
    <source>
        <dbReference type="SAM" id="Phobius"/>
    </source>
</evidence>
<evidence type="ECO:0000256" key="1">
    <source>
        <dbReference type="SAM" id="MobiDB-lite"/>
    </source>
</evidence>
<dbReference type="STRING" id="1802694.A2918_03805"/>
<evidence type="ECO:0000313" key="4">
    <source>
        <dbReference type="Proteomes" id="UP000178227"/>
    </source>
</evidence>
<keyword evidence="2" id="KW-0472">Membrane</keyword>
<feature type="region of interest" description="Disordered" evidence="1">
    <location>
        <begin position="1"/>
        <end position="139"/>
    </location>
</feature>
<feature type="region of interest" description="Disordered" evidence="1">
    <location>
        <begin position="171"/>
        <end position="191"/>
    </location>
</feature>
<accession>A0A1F8GEI8</accession>
<evidence type="ECO:0000313" key="3">
    <source>
        <dbReference type="EMBL" id="OGN23136.1"/>
    </source>
</evidence>
<comment type="caution">
    <text evidence="3">The sequence shown here is derived from an EMBL/GenBank/DDBJ whole genome shotgun (WGS) entry which is preliminary data.</text>
</comment>
<sequence>MADDNKPFDTTPSTKLGTSQDNKPSTTIDELVKELSKSNSSPAFSDKPAMNQSTPSRPIGPPPNLPGVKIPVTEIDRSVKPQGPVPLPQREGNVGTGVPNRPLPNLARPQPFLPPKPATSSQSPQLQPQPPQPAGRQFFQEYKSSIRTMGEDISSIKSGQKPSGVDIPRKITPEARPPMPGVQKPIITPPSGPMPSAIGLGRAEKTGPLPFIPAPKTSEIPKPKEAQPSIIVPGEKKMFPGMRFLSQPFYMLIAGILVVGGFMYWFLVLRVSEPEVAVSPTPSPTITATPSVKSLSEIFSVSGGTPVNFEVSLSDNISNDFKIFVNALTVSRNEFTGINLMEDVEGTLVPVSFLNMFDNALVMYPAGLKDNMADSAVLAYGQSETFNMDGTVNLSVQNLKKISFVARVKDKAAVQAIMTDWEFTIADDLADFLSISDTTKEASVNFLDNAYRGAVIRYKNFPWPDITVDYSLVDFGGQSYLVVAGSREAMYTAIDVLLTQ</sequence>
<reference evidence="3 4" key="1">
    <citation type="journal article" date="2016" name="Nat. Commun.">
        <title>Thousands of microbial genomes shed light on interconnected biogeochemical processes in an aquifer system.</title>
        <authorList>
            <person name="Anantharaman K."/>
            <person name="Brown C.T."/>
            <person name="Hug L.A."/>
            <person name="Sharon I."/>
            <person name="Castelle C.J."/>
            <person name="Probst A.J."/>
            <person name="Thomas B.C."/>
            <person name="Singh A."/>
            <person name="Wilkins M.J."/>
            <person name="Karaoz U."/>
            <person name="Brodie E.L."/>
            <person name="Williams K.H."/>
            <person name="Hubbard S.S."/>
            <person name="Banfield J.F."/>
        </authorList>
    </citation>
    <scope>NUCLEOTIDE SEQUENCE [LARGE SCALE GENOMIC DNA]</scope>
</reference>
<feature type="transmembrane region" description="Helical" evidence="2">
    <location>
        <begin position="249"/>
        <end position="267"/>
    </location>
</feature>
<keyword evidence="2" id="KW-0812">Transmembrane</keyword>
<feature type="compositionally biased region" description="Polar residues" evidence="1">
    <location>
        <begin position="8"/>
        <end position="28"/>
    </location>
</feature>
<dbReference type="AlphaFoldDB" id="A0A1F8GEI8"/>
<name>A0A1F8GEI8_9BACT</name>